<evidence type="ECO:0000313" key="3">
    <source>
        <dbReference type="EMBL" id="PBK63340.1"/>
    </source>
</evidence>
<dbReference type="Pfam" id="PF17123">
    <property type="entry name" value="zf-RING_11"/>
    <property type="match status" value="1"/>
</dbReference>
<dbReference type="SUPFAM" id="SSF57850">
    <property type="entry name" value="RING/U-box"/>
    <property type="match status" value="1"/>
</dbReference>
<dbReference type="Proteomes" id="UP000218334">
    <property type="component" value="Unassembled WGS sequence"/>
</dbReference>
<dbReference type="InterPro" id="IPR013083">
    <property type="entry name" value="Znf_RING/FYVE/PHD"/>
</dbReference>
<dbReference type="AlphaFoldDB" id="A0A2H3B0U0"/>
<keyword evidence="4" id="KW-1185">Reference proteome</keyword>
<name>A0A2H3B0U0_9AGAR</name>
<sequence length="208" mass="22712">MGNFVRDEDFDDSYGGLLSLSPILGDVPRAMPADVISGMKIGLYKDWSTSDSVHRCPICLGDYSPTDPVMKLDDCSHWLHKECLEILFLLLAAYSTHCFCSIISRLCFGLMMSIAVAERGENMSTQGGERTLSLAGSRFLRHSHQPIERSSGPHRRDGGDDGPANPGSRLDGNNSSGAGIGLGSEDGISRSRTFLSMHCNLYYYLHAC</sequence>
<evidence type="ECO:0000313" key="4">
    <source>
        <dbReference type="Proteomes" id="UP000218334"/>
    </source>
</evidence>
<dbReference type="Gene3D" id="3.30.40.10">
    <property type="entry name" value="Zinc/RING finger domain, C3HC4 (zinc finger)"/>
    <property type="match status" value="1"/>
</dbReference>
<dbReference type="STRING" id="1076256.A0A2H3B0U0"/>
<organism evidence="3 4">
    <name type="scientific">Armillaria solidipes</name>
    <dbReference type="NCBI Taxonomy" id="1076256"/>
    <lineage>
        <taxon>Eukaryota</taxon>
        <taxon>Fungi</taxon>
        <taxon>Dikarya</taxon>
        <taxon>Basidiomycota</taxon>
        <taxon>Agaricomycotina</taxon>
        <taxon>Agaricomycetes</taxon>
        <taxon>Agaricomycetidae</taxon>
        <taxon>Agaricales</taxon>
        <taxon>Marasmiineae</taxon>
        <taxon>Physalacriaceae</taxon>
        <taxon>Armillaria</taxon>
    </lineage>
</organism>
<feature type="region of interest" description="Disordered" evidence="1">
    <location>
        <begin position="145"/>
        <end position="176"/>
    </location>
</feature>
<accession>A0A2H3B0U0</accession>
<evidence type="ECO:0000259" key="2">
    <source>
        <dbReference type="Pfam" id="PF17123"/>
    </source>
</evidence>
<dbReference type="EMBL" id="KZ293459">
    <property type="protein sequence ID" value="PBK63340.1"/>
    <property type="molecule type" value="Genomic_DNA"/>
</dbReference>
<protein>
    <recommendedName>
        <fullName evidence="2">RING-type domain-containing protein</fullName>
    </recommendedName>
</protein>
<dbReference type="InterPro" id="IPR001841">
    <property type="entry name" value="Znf_RING"/>
</dbReference>
<reference evidence="4" key="1">
    <citation type="journal article" date="2017" name="Nat. Ecol. Evol.">
        <title>Genome expansion and lineage-specific genetic innovations in the forest pathogenic fungi Armillaria.</title>
        <authorList>
            <person name="Sipos G."/>
            <person name="Prasanna A.N."/>
            <person name="Walter M.C."/>
            <person name="O'Connor E."/>
            <person name="Balint B."/>
            <person name="Krizsan K."/>
            <person name="Kiss B."/>
            <person name="Hess J."/>
            <person name="Varga T."/>
            <person name="Slot J."/>
            <person name="Riley R."/>
            <person name="Boka B."/>
            <person name="Rigling D."/>
            <person name="Barry K."/>
            <person name="Lee J."/>
            <person name="Mihaltcheva S."/>
            <person name="LaButti K."/>
            <person name="Lipzen A."/>
            <person name="Waldron R."/>
            <person name="Moloney N.M."/>
            <person name="Sperisen C."/>
            <person name="Kredics L."/>
            <person name="Vagvoelgyi C."/>
            <person name="Patrignani A."/>
            <person name="Fitzpatrick D."/>
            <person name="Nagy I."/>
            <person name="Doyle S."/>
            <person name="Anderson J.B."/>
            <person name="Grigoriev I.V."/>
            <person name="Gueldener U."/>
            <person name="Muensterkoetter M."/>
            <person name="Nagy L.G."/>
        </authorList>
    </citation>
    <scope>NUCLEOTIDE SEQUENCE [LARGE SCALE GENOMIC DNA]</scope>
    <source>
        <strain evidence="4">28-4</strain>
    </source>
</reference>
<feature type="domain" description="RING-type" evidence="2">
    <location>
        <begin position="56"/>
        <end position="84"/>
    </location>
</feature>
<evidence type="ECO:0000256" key="1">
    <source>
        <dbReference type="SAM" id="MobiDB-lite"/>
    </source>
</evidence>
<gene>
    <name evidence="3" type="ORF">ARMSODRAFT_540558</name>
</gene>
<proteinExistence type="predicted"/>